<evidence type="ECO:0000256" key="1">
    <source>
        <dbReference type="SAM" id="SignalP"/>
    </source>
</evidence>
<dbReference type="Proteomes" id="UP000076154">
    <property type="component" value="Unassembled WGS sequence"/>
</dbReference>
<feature type="signal peptide" evidence="1">
    <location>
        <begin position="1"/>
        <end position="19"/>
    </location>
</feature>
<comment type="caution">
    <text evidence="2">The sequence shown here is derived from an EMBL/GenBank/DDBJ whole genome shotgun (WGS) entry which is preliminary data.</text>
</comment>
<keyword evidence="3" id="KW-1185">Reference proteome</keyword>
<dbReference type="EMBL" id="LUEZ02000016">
    <property type="protein sequence ID" value="RDB27446.1"/>
    <property type="molecule type" value="Genomic_DNA"/>
</dbReference>
<proteinExistence type="predicted"/>
<gene>
    <name evidence="2" type="ORF">Hypma_004083</name>
</gene>
<evidence type="ECO:0008006" key="4">
    <source>
        <dbReference type="Google" id="ProtNLM"/>
    </source>
</evidence>
<keyword evidence="1" id="KW-0732">Signal</keyword>
<reference evidence="2" key="1">
    <citation type="submission" date="2018-04" db="EMBL/GenBank/DDBJ databases">
        <title>Whole genome sequencing of Hypsizygus marmoreus.</title>
        <authorList>
            <person name="Choi I.-G."/>
            <person name="Min B."/>
            <person name="Kim J.-G."/>
            <person name="Kim S."/>
            <person name="Oh Y.-L."/>
            <person name="Kong W.-S."/>
            <person name="Park H."/>
            <person name="Jeong J."/>
            <person name="Song E.-S."/>
        </authorList>
    </citation>
    <scope>NUCLEOTIDE SEQUENCE [LARGE SCALE GENOMIC DNA]</scope>
    <source>
        <strain evidence="2">51987-8</strain>
    </source>
</reference>
<protein>
    <recommendedName>
        <fullName evidence="4">Secreted protein</fullName>
    </recommendedName>
</protein>
<organism evidence="2 3">
    <name type="scientific">Hypsizygus marmoreus</name>
    <name type="common">White beech mushroom</name>
    <name type="synonym">Agaricus marmoreus</name>
    <dbReference type="NCBI Taxonomy" id="39966"/>
    <lineage>
        <taxon>Eukaryota</taxon>
        <taxon>Fungi</taxon>
        <taxon>Dikarya</taxon>
        <taxon>Basidiomycota</taxon>
        <taxon>Agaricomycotina</taxon>
        <taxon>Agaricomycetes</taxon>
        <taxon>Agaricomycetidae</taxon>
        <taxon>Agaricales</taxon>
        <taxon>Tricholomatineae</taxon>
        <taxon>Lyophyllaceae</taxon>
        <taxon>Hypsizygus</taxon>
    </lineage>
</organism>
<name>A0A369K957_HYPMA</name>
<feature type="chain" id="PRO_5017025720" description="Secreted protein" evidence="1">
    <location>
        <begin position="20"/>
        <end position="160"/>
    </location>
</feature>
<accession>A0A369K957</accession>
<dbReference type="InParanoid" id="A0A369K957"/>
<sequence>MHIWGIVGLLAVVCSESFAFAGPSKERNSKPKACRGFGYRTRRDLCAMDPKSATGWQTTPTSKCESVTGYIRSPQNEEGMCYRSVDAGWPTAGICHGMPDGEVGGSPSECAWKGGFGTKLDEDAPCQPVDVHNTRRKPTLLCYTSIPARLSWETTHRPPV</sequence>
<dbReference type="AlphaFoldDB" id="A0A369K957"/>
<evidence type="ECO:0000313" key="3">
    <source>
        <dbReference type="Proteomes" id="UP000076154"/>
    </source>
</evidence>
<evidence type="ECO:0000313" key="2">
    <source>
        <dbReference type="EMBL" id="RDB27446.1"/>
    </source>
</evidence>